<comment type="similarity">
    <text evidence="1">Belongs to the helicase family. UvrD subfamily.</text>
</comment>
<dbReference type="RefSeq" id="WP_128465985.1">
    <property type="nucleotide sequence ID" value="NZ_CP035108.1"/>
</dbReference>
<evidence type="ECO:0000256" key="6">
    <source>
        <dbReference type="ARBA" id="ARBA00023235"/>
    </source>
</evidence>
<dbReference type="Proteomes" id="UP000287502">
    <property type="component" value="Chromosome"/>
</dbReference>
<dbReference type="EMBL" id="CP035108">
    <property type="protein sequence ID" value="QAR32698.1"/>
    <property type="molecule type" value="Genomic_DNA"/>
</dbReference>
<feature type="binding site" evidence="10">
    <location>
        <begin position="24"/>
        <end position="31"/>
    </location>
    <ligand>
        <name>ATP</name>
        <dbReference type="ChEBI" id="CHEBI:30616"/>
    </ligand>
</feature>
<evidence type="ECO:0000256" key="5">
    <source>
        <dbReference type="ARBA" id="ARBA00022840"/>
    </source>
</evidence>
<evidence type="ECO:0000256" key="10">
    <source>
        <dbReference type="PROSITE-ProRule" id="PRU00560"/>
    </source>
</evidence>
<dbReference type="KEGG" id="gtl:EP073_04525"/>
<dbReference type="GO" id="GO:0005524">
    <property type="term" value="F:ATP binding"/>
    <property type="evidence" value="ECO:0007669"/>
    <property type="project" value="UniProtKB-UniRule"/>
</dbReference>
<keyword evidence="13" id="KW-1185">Reference proteome</keyword>
<accession>A0A410JXB7</accession>
<name>A0A410JXB7_9BACT</name>
<evidence type="ECO:0000259" key="11">
    <source>
        <dbReference type="PROSITE" id="PS51198"/>
    </source>
</evidence>
<dbReference type="Pfam" id="PF00580">
    <property type="entry name" value="UvrD-helicase"/>
    <property type="match status" value="1"/>
</dbReference>
<evidence type="ECO:0000256" key="7">
    <source>
        <dbReference type="ARBA" id="ARBA00034617"/>
    </source>
</evidence>
<sequence>MAVEITSGDIFANEQLNKHAKIYAGPGAGKTHFLVENVKHIVTTYPLVAQSHQRKVLCVTYTNAAVDEIKRRLDRYADSVEVYTIHGFIIEHIINPFQQDLRQIMQDDFGIIVSEKGQITSQVEGLGILHGVDKDEIFQYILDITDETNKPEYSKKIMGDVCIDIGTYNSDPDGFASKNMNKKFHASSRIAEEHILPIKEYVWSIVRKLTHNEILYFGYRILEKNHTALYATRVRFPFIFVDEFQDTNPLQTKLIKMIGHKSTVLGIIGDLAQSIYSFQGAKPSQFAGFALESDRELIEYVVNGNRRSTVNIVNFCNYLRQSDANVSQISIKTYADDTVRQQTESKKIHFIIGSGDAEMRHIARIVADGGVVLTRTWAAAFEYINEVTQPQVQSLREIYNSYYTSPIDIRRDIEEHGYVTWVRAFRFIFSLWNGFRTGSFVDVLRAISYYRPIEPKLITPKLISQIKKLSSSIFEALSDFTIDKTTVNVIGDFNTKTADPQFSEIISILGSDFKIPVFDEADREDLKNNVSSLNWQTSYKLFTEVFSAGSKYMTVHQAKGLEWKSVVVSLKPNPRSNMDNITLERMFSNPQLLAEDSAQEFTRMYYVACSRAKEDLYIHLPSDFNQSIIESALNSFSIKSGHNIDYEFL</sequence>
<evidence type="ECO:0000256" key="1">
    <source>
        <dbReference type="ARBA" id="ARBA00009922"/>
    </source>
</evidence>
<evidence type="ECO:0000313" key="12">
    <source>
        <dbReference type="EMBL" id="QAR32698.1"/>
    </source>
</evidence>
<evidence type="ECO:0000256" key="4">
    <source>
        <dbReference type="ARBA" id="ARBA00022806"/>
    </source>
</evidence>
<dbReference type="GO" id="GO:0043138">
    <property type="term" value="F:3'-5' DNA helicase activity"/>
    <property type="evidence" value="ECO:0007669"/>
    <property type="project" value="UniProtKB-EC"/>
</dbReference>
<dbReference type="OrthoDB" id="9765670at2"/>
<gene>
    <name evidence="12" type="ORF">EP073_04525</name>
</gene>
<dbReference type="InterPro" id="IPR014017">
    <property type="entry name" value="DNA_helicase_UvrD-like_C"/>
</dbReference>
<dbReference type="Pfam" id="PF13361">
    <property type="entry name" value="UvrD_C"/>
    <property type="match status" value="1"/>
</dbReference>
<dbReference type="EC" id="5.6.2.4" evidence="8"/>
<dbReference type="AlphaFoldDB" id="A0A410JXB7"/>
<protein>
    <recommendedName>
        <fullName evidence="8">DNA 3'-5' helicase</fullName>
        <ecNumber evidence="8">5.6.2.4</ecNumber>
    </recommendedName>
</protein>
<evidence type="ECO:0000313" key="13">
    <source>
        <dbReference type="Proteomes" id="UP000287502"/>
    </source>
</evidence>
<evidence type="ECO:0000256" key="8">
    <source>
        <dbReference type="ARBA" id="ARBA00034808"/>
    </source>
</evidence>
<dbReference type="Gene3D" id="3.40.50.300">
    <property type="entry name" value="P-loop containing nucleotide triphosphate hydrolases"/>
    <property type="match status" value="2"/>
</dbReference>
<dbReference type="InterPro" id="IPR027417">
    <property type="entry name" value="P-loop_NTPase"/>
</dbReference>
<evidence type="ECO:0000256" key="9">
    <source>
        <dbReference type="ARBA" id="ARBA00048988"/>
    </source>
</evidence>
<dbReference type="InterPro" id="IPR013986">
    <property type="entry name" value="DExx_box_DNA_helicase_dom_sf"/>
</dbReference>
<dbReference type="GO" id="GO:0016887">
    <property type="term" value="F:ATP hydrolysis activity"/>
    <property type="evidence" value="ECO:0007669"/>
    <property type="project" value="RHEA"/>
</dbReference>
<feature type="domain" description="UvrD-like helicase ATP-binding" evidence="11">
    <location>
        <begin position="3"/>
        <end position="309"/>
    </location>
</feature>
<dbReference type="InterPro" id="IPR014016">
    <property type="entry name" value="UvrD-like_ATP-bd"/>
</dbReference>
<dbReference type="PROSITE" id="PS51198">
    <property type="entry name" value="UVRD_HELICASE_ATP_BIND"/>
    <property type="match status" value="1"/>
</dbReference>
<dbReference type="GO" id="GO:0005829">
    <property type="term" value="C:cytosol"/>
    <property type="evidence" value="ECO:0007669"/>
    <property type="project" value="TreeGrafter"/>
</dbReference>
<comment type="catalytic activity">
    <reaction evidence="9">
        <text>ATP + H2O = ADP + phosphate + H(+)</text>
        <dbReference type="Rhea" id="RHEA:13065"/>
        <dbReference type="ChEBI" id="CHEBI:15377"/>
        <dbReference type="ChEBI" id="CHEBI:15378"/>
        <dbReference type="ChEBI" id="CHEBI:30616"/>
        <dbReference type="ChEBI" id="CHEBI:43474"/>
        <dbReference type="ChEBI" id="CHEBI:456216"/>
        <dbReference type="EC" id="5.6.2.4"/>
    </reaction>
</comment>
<dbReference type="GO" id="GO:0003677">
    <property type="term" value="F:DNA binding"/>
    <property type="evidence" value="ECO:0007669"/>
    <property type="project" value="InterPro"/>
</dbReference>
<dbReference type="SUPFAM" id="SSF52540">
    <property type="entry name" value="P-loop containing nucleoside triphosphate hydrolases"/>
    <property type="match status" value="1"/>
</dbReference>
<keyword evidence="6" id="KW-0413">Isomerase</keyword>
<keyword evidence="4 10" id="KW-0347">Helicase</keyword>
<reference evidence="12 13" key="1">
    <citation type="submission" date="2019-01" db="EMBL/GenBank/DDBJ databases">
        <title>Geovibrio thiophilus DSM 11263, complete genome.</title>
        <authorList>
            <person name="Spring S."/>
            <person name="Bunk B."/>
            <person name="Sproer C."/>
        </authorList>
    </citation>
    <scope>NUCLEOTIDE SEQUENCE [LARGE SCALE GENOMIC DNA]</scope>
    <source>
        <strain evidence="12 13">DSM 11263</strain>
    </source>
</reference>
<keyword evidence="5 10" id="KW-0067">ATP-binding</keyword>
<organism evidence="12 13">
    <name type="scientific">Geovibrio thiophilus</name>
    <dbReference type="NCBI Taxonomy" id="139438"/>
    <lineage>
        <taxon>Bacteria</taxon>
        <taxon>Pseudomonadati</taxon>
        <taxon>Deferribacterota</taxon>
        <taxon>Deferribacteres</taxon>
        <taxon>Deferribacterales</taxon>
        <taxon>Geovibrionaceae</taxon>
        <taxon>Geovibrio</taxon>
    </lineage>
</organism>
<evidence type="ECO:0000256" key="2">
    <source>
        <dbReference type="ARBA" id="ARBA00022741"/>
    </source>
</evidence>
<dbReference type="PANTHER" id="PTHR11070:SF3">
    <property type="entry name" value="DNA 3'-5' HELICASE"/>
    <property type="match status" value="1"/>
</dbReference>
<evidence type="ECO:0000256" key="3">
    <source>
        <dbReference type="ARBA" id="ARBA00022801"/>
    </source>
</evidence>
<keyword evidence="2 10" id="KW-0547">Nucleotide-binding</keyword>
<dbReference type="GO" id="GO:0000725">
    <property type="term" value="P:recombinational repair"/>
    <property type="evidence" value="ECO:0007669"/>
    <property type="project" value="TreeGrafter"/>
</dbReference>
<dbReference type="InterPro" id="IPR000212">
    <property type="entry name" value="DNA_helicase_UvrD/REP"/>
</dbReference>
<comment type="catalytic activity">
    <reaction evidence="7">
        <text>Couples ATP hydrolysis with the unwinding of duplex DNA by translocating in the 3'-5' direction.</text>
        <dbReference type="EC" id="5.6.2.4"/>
    </reaction>
</comment>
<dbReference type="PANTHER" id="PTHR11070">
    <property type="entry name" value="UVRD / RECB / PCRA DNA HELICASE FAMILY MEMBER"/>
    <property type="match status" value="1"/>
</dbReference>
<dbReference type="Gene3D" id="1.10.10.160">
    <property type="match status" value="1"/>
</dbReference>
<keyword evidence="3 10" id="KW-0378">Hydrolase</keyword>
<proteinExistence type="inferred from homology"/>